<dbReference type="PROSITE" id="PS51462">
    <property type="entry name" value="NUDIX"/>
    <property type="match status" value="1"/>
</dbReference>
<dbReference type="GO" id="GO:0019677">
    <property type="term" value="P:NAD+ catabolic process"/>
    <property type="evidence" value="ECO:0007669"/>
    <property type="project" value="TreeGrafter"/>
</dbReference>
<evidence type="ECO:0000259" key="6">
    <source>
        <dbReference type="PROSITE" id="PS51462"/>
    </source>
</evidence>
<keyword evidence="2" id="KW-0479">Metal-binding</keyword>
<evidence type="ECO:0000256" key="4">
    <source>
        <dbReference type="ARBA" id="ARBA00022842"/>
    </source>
</evidence>
<gene>
    <name evidence="7" type="ORF">HQ35_01140</name>
</gene>
<accession>A0A0A2EZC7</accession>
<protein>
    <submittedName>
        <fullName evidence="7">DNA mismatch repair protein MutT</fullName>
    </submittedName>
</protein>
<evidence type="ECO:0000256" key="5">
    <source>
        <dbReference type="RuleBase" id="RU003476"/>
    </source>
</evidence>
<dbReference type="InterPro" id="IPR015797">
    <property type="entry name" value="NUDIX_hydrolase-like_dom_sf"/>
</dbReference>
<dbReference type="SUPFAM" id="SSF55811">
    <property type="entry name" value="Nudix"/>
    <property type="match status" value="1"/>
</dbReference>
<dbReference type="eggNOG" id="COG1051">
    <property type="taxonomic scope" value="Bacteria"/>
</dbReference>
<dbReference type="Pfam" id="PF00293">
    <property type="entry name" value="NUDIX"/>
    <property type="match status" value="1"/>
</dbReference>
<dbReference type="Gene3D" id="3.90.79.10">
    <property type="entry name" value="Nucleoside Triphosphate Pyrophosphohydrolase"/>
    <property type="match status" value="1"/>
</dbReference>
<comment type="similarity">
    <text evidence="5">Belongs to the Nudix hydrolase family.</text>
</comment>
<dbReference type="GO" id="GO:0035529">
    <property type="term" value="F:NADH pyrophosphatase activity"/>
    <property type="evidence" value="ECO:0007669"/>
    <property type="project" value="TreeGrafter"/>
</dbReference>
<keyword evidence="3 5" id="KW-0378">Hydrolase</keyword>
<dbReference type="InterPro" id="IPR020476">
    <property type="entry name" value="Nudix_hydrolase"/>
</dbReference>
<dbReference type="PANTHER" id="PTHR42904:SF12">
    <property type="entry name" value="ADP-RIBOSE PYROPHOSPHATASE-RELATED"/>
    <property type="match status" value="1"/>
</dbReference>
<dbReference type="Proteomes" id="UP000030125">
    <property type="component" value="Unassembled WGS sequence"/>
</dbReference>
<comment type="cofactor">
    <cofactor evidence="1">
        <name>Mg(2+)</name>
        <dbReference type="ChEBI" id="CHEBI:18420"/>
    </cofactor>
</comment>
<feature type="domain" description="Nudix hydrolase" evidence="6">
    <location>
        <begin position="38"/>
        <end position="185"/>
    </location>
</feature>
<evidence type="ECO:0000313" key="8">
    <source>
        <dbReference type="Proteomes" id="UP000030125"/>
    </source>
</evidence>
<name>A0A0A2EZC7_PORCN</name>
<dbReference type="STRING" id="36874.HQ34_06475"/>
<proteinExistence type="inferred from homology"/>
<dbReference type="GO" id="GO:0046872">
    <property type="term" value="F:metal ion binding"/>
    <property type="evidence" value="ECO:0007669"/>
    <property type="project" value="UniProtKB-KW"/>
</dbReference>
<dbReference type="PRINTS" id="PR00502">
    <property type="entry name" value="NUDIXFAMILY"/>
</dbReference>
<dbReference type="InterPro" id="IPR050241">
    <property type="entry name" value="NAD-cap_RNA_hydrolase_NudC"/>
</dbReference>
<sequence>MNTHPLSQFKYCPRCGKHTFVARNVKANHCESCGFVYYFNPSSACALIVTDEQDRLLVAIRANDPARGSYDLPGGFVDLHETVEEAAIRELYEETGIDLNASEIQAQIITPLHYLFSEPNIYPYSGFEVHTTDLIFHVKMKDLSPYVGKGRDDVSELLLIPIAELNPKDFGLESISKVITKVSRQPDLLK</sequence>
<keyword evidence="8" id="KW-1185">Reference proteome</keyword>
<dbReference type="OrthoDB" id="9786141at2"/>
<dbReference type="EMBL" id="JQJD01000003">
    <property type="protein sequence ID" value="KGN83052.1"/>
    <property type="molecule type" value="Genomic_DNA"/>
</dbReference>
<dbReference type="RefSeq" id="WP_036850185.1">
    <property type="nucleotide sequence ID" value="NZ_JQJD01000003.1"/>
</dbReference>
<dbReference type="CDD" id="cd04681">
    <property type="entry name" value="NUDIX_Hydrolase"/>
    <property type="match status" value="1"/>
</dbReference>
<comment type="caution">
    <text evidence="7">The sequence shown here is derived from an EMBL/GenBank/DDBJ whole genome shotgun (WGS) entry which is preliminary data.</text>
</comment>
<dbReference type="InterPro" id="IPR020084">
    <property type="entry name" value="NUDIX_hydrolase_CS"/>
</dbReference>
<dbReference type="GO" id="GO:0006742">
    <property type="term" value="P:NADP+ catabolic process"/>
    <property type="evidence" value="ECO:0007669"/>
    <property type="project" value="TreeGrafter"/>
</dbReference>
<dbReference type="PANTHER" id="PTHR42904">
    <property type="entry name" value="NUDIX HYDROLASE, NUDC SUBFAMILY"/>
    <property type="match status" value="1"/>
</dbReference>
<reference evidence="7 8" key="1">
    <citation type="submission" date="2014-08" db="EMBL/GenBank/DDBJ databases">
        <title>Porphyromonas cangingivalis strain:COT-109_OH1386 Genome sequencing.</title>
        <authorList>
            <person name="Wallis C."/>
            <person name="Deusch O."/>
            <person name="O'Flynn C."/>
            <person name="Davis I."/>
            <person name="Jospin G."/>
            <person name="Darling A.E."/>
            <person name="Coil D.A."/>
            <person name="Alexiev A."/>
            <person name="Horsfall A."/>
            <person name="Kirkwood N."/>
            <person name="Harris S."/>
            <person name="Eisen J.A."/>
        </authorList>
    </citation>
    <scope>NUCLEOTIDE SEQUENCE [LARGE SCALE GENOMIC DNA]</scope>
    <source>
        <strain evidence="8">COT-109 OH1386</strain>
    </source>
</reference>
<dbReference type="PROSITE" id="PS00893">
    <property type="entry name" value="NUDIX_BOX"/>
    <property type="match status" value="1"/>
</dbReference>
<evidence type="ECO:0000256" key="1">
    <source>
        <dbReference type="ARBA" id="ARBA00001946"/>
    </source>
</evidence>
<evidence type="ECO:0000256" key="3">
    <source>
        <dbReference type="ARBA" id="ARBA00022801"/>
    </source>
</evidence>
<organism evidence="7 8">
    <name type="scientific">Porphyromonas cangingivalis</name>
    <dbReference type="NCBI Taxonomy" id="36874"/>
    <lineage>
        <taxon>Bacteria</taxon>
        <taxon>Pseudomonadati</taxon>
        <taxon>Bacteroidota</taxon>
        <taxon>Bacteroidia</taxon>
        <taxon>Bacteroidales</taxon>
        <taxon>Porphyromonadaceae</taxon>
        <taxon>Porphyromonas</taxon>
    </lineage>
</organism>
<keyword evidence="4" id="KW-0460">Magnesium</keyword>
<dbReference type="InterPro" id="IPR000086">
    <property type="entry name" value="NUDIX_hydrolase_dom"/>
</dbReference>
<dbReference type="AlphaFoldDB" id="A0A0A2EZC7"/>
<evidence type="ECO:0000313" key="7">
    <source>
        <dbReference type="EMBL" id="KGN83052.1"/>
    </source>
</evidence>
<dbReference type="GO" id="GO:0005829">
    <property type="term" value="C:cytosol"/>
    <property type="evidence" value="ECO:0007669"/>
    <property type="project" value="TreeGrafter"/>
</dbReference>
<evidence type="ECO:0000256" key="2">
    <source>
        <dbReference type="ARBA" id="ARBA00022723"/>
    </source>
</evidence>